<dbReference type="Gene3D" id="1.20.140.40">
    <property type="entry name" value="Invertase/pectin methylesterase inhibitor family protein"/>
    <property type="match status" value="1"/>
</dbReference>
<organism evidence="1 2">
    <name type="scientific">Trifolium medium</name>
    <dbReference type="NCBI Taxonomy" id="97028"/>
    <lineage>
        <taxon>Eukaryota</taxon>
        <taxon>Viridiplantae</taxon>
        <taxon>Streptophyta</taxon>
        <taxon>Embryophyta</taxon>
        <taxon>Tracheophyta</taxon>
        <taxon>Spermatophyta</taxon>
        <taxon>Magnoliopsida</taxon>
        <taxon>eudicotyledons</taxon>
        <taxon>Gunneridae</taxon>
        <taxon>Pentapetalae</taxon>
        <taxon>rosids</taxon>
        <taxon>fabids</taxon>
        <taxon>Fabales</taxon>
        <taxon>Fabaceae</taxon>
        <taxon>Papilionoideae</taxon>
        <taxon>50 kb inversion clade</taxon>
        <taxon>NPAAA clade</taxon>
        <taxon>Hologalegina</taxon>
        <taxon>IRL clade</taxon>
        <taxon>Trifolieae</taxon>
        <taxon>Trifolium</taxon>
    </lineage>
</organism>
<sequence>MAVEKSTKAQNYLKNLVNKYPSSKALKECSTYSYDACVSNFKVSLAELDEDRESASYDAFVAGDEPNRCDSLLAGEKKVNDSSISSLNDEMKFLSHVAVLVIARLPQ</sequence>
<dbReference type="EMBL" id="LXQA010029511">
    <property type="protein sequence ID" value="MCH95311.1"/>
    <property type="molecule type" value="Genomic_DNA"/>
</dbReference>
<protein>
    <recommendedName>
        <fullName evidence="3">Pectinesterase inhibitor domain-containing protein</fullName>
    </recommendedName>
</protein>
<comment type="caution">
    <text evidence="1">The sequence shown here is derived from an EMBL/GenBank/DDBJ whole genome shotgun (WGS) entry which is preliminary data.</text>
</comment>
<name>A0A392N6E4_9FABA</name>
<dbReference type="Proteomes" id="UP000265520">
    <property type="component" value="Unassembled WGS sequence"/>
</dbReference>
<keyword evidence="2" id="KW-1185">Reference proteome</keyword>
<dbReference type="PANTHER" id="PTHR31890:SF9">
    <property type="entry name" value="PLANT INVERTASE_PECTIN METHYLESTERASE INHIBITOR SUPERFAMILY PROTEIN"/>
    <property type="match status" value="1"/>
</dbReference>
<dbReference type="InterPro" id="IPR035513">
    <property type="entry name" value="Invertase/methylesterase_inhib"/>
</dbReference>
<evidence type="ECO:0000313" key="1">
    <source>
        <dbReference type="EMBL" id="MCH95311.1"/>
    </source>
</evidence>
<dbReference type="SUPFAM" id="SSF101148">
    <property type="entry name" value="Plant invertase/pectin methylesterase inhibitor"/>
    <property type="match status" value="1"/>
</dbReference>
<proteinExistence type="predicted"/>
<dbReference type="AlphaFoldDB" id="A0A392N6E4"/>
<accession>A0A392N6E4</accession>
<evidence type="ECO:0008006" key="3">
    <source>
        <dbReference type="Google" id="ProtNLM"/>
    </source>
</evidence>
<dbReference type="PANTHER" id="PTHR31890">
    <property type="entry name" value="PLANT INVERTASE/PECTIN METHYLESTERASE INHIBITOR SUPERFAMILY PROTEIN"/>
    <property type="match status" value="1"/>
</dbReference>
<reference evidence="1 2" key="1">
    <citation type="journal article" date="2018" name="Front. Plant Sci.">
        <title>Red Clover (Trifolium pratense) and Zigzag Clover (T. medium) - A Picture of Genomic Similarities and Differences.</title>
        <authorList>
            <person name="Dluhosova J."/>
            <person name="Istvanek J."/>
            <person name="Nedelnik J."/>
            <person name="Repkova J."/>
        </authorList>
    </citation>
    <scope>NUCLEOTIDE SEQUENCE [LARGE SCALE GENOMIC DNA]</scope>
    <source>
        <strain evidence="2">cv. 10/8</strain>
        <tissue evidence="1">Leaf</tissue>
    </source>
</reference>
<evidence type="ECO:0000313" key="2">
    <source>
        <dbReference type="Proteomes" id="UP000265520"/>
    </source>
</evidence>